<dbReference type="InterPro" id="IPR001509">
    <property type="entry name" value="Epimerase_deHydtase"/>
</dbReference>
<comment type="caution">
    <text evidence="4">The sequence shown here is derived from an EMBL/GenBank/DDBJ whole genome shotgun (WGS) entry which is preliminary data.</text>
</comment>
<dbReference type="Gene3D" id="3.40.50.720">
    <property type="entry name" value="NAD(P)-binding Rossmann-like Domain"/>
    <property type="match status" value="1"/>
</dbReference>
<sequence>MKKALILGSTGLIGSYVVEQLKNDSRYSKVILVNRRATHPTHPKVEEIVVDFNHLQSEFNQLAIDEVFCCIGTTIKKAGSRENFKAVDYAIPVQFGKIALRNKWPNFAFVSSLGADAKSSTFYTKVKGEVEEKLIDFGFKNLVIVRPSLLLGERDEFRFGERIAQLAFSVLGFVMVGPLKKYKAIQAKQVAKSMIYYMNQKNSKIIHENDELLAV</sequence>
<evidence type="ECO:0000256" key="1">
    <source>
        <dbReference type="ARBA" id="ARBA00004370"/>
    </source>
</evidence>
<evidence type="ECO:0000256" key="2">
    <source>
        <dbReference type="ARBA" id="ARBA00023136"/>
    </source>
</evidence>
<organism evidence="4 5">
    <name type="scientific">Acidiluteibacter ferrifornacis</name>
    <dbReference type="NCBI Taxonomy" id="2692424"/>
    <lineage>
        <taxon>Bacteria</taxon>
        <taxon>Pseudomonadati</taxon>
        <taxon>Bacteroidota</taxon>
        <taxon>Flavobacteriia</taxon>
        <taxon>Flavobacteriales</taxon>
        <taxon>Cryomorphaceae</taxon>
        <taxon>Acidiluteibacter</taxon>
    </lineage>
</organism>
<feature type="domain" description="NAD-dependent epimerase/dehydratase" evidence="3">
    <location>
        <begin position="4"/>
        <end position="112"/>
    </location>
</feature>
<name>A0A6N9NIC9_9FLAO</name>
<protein>
    <submittedName>
        <fullName evidence="4">NAD-dependent epimerase/dehydratase family protein</fullName>
    </submittedName>
</protein>
<gene>
    <name evidence="4" type="ORF">GQN54_05605</name>
</gene>
<evidence type="ECO:0000313" key="4">
    <source>
        <dbReference type="EMBL" id="NBG65582.1"/>
    </source>
</evidence>
<dbReference type="RefSeq" id="WP_160632533.1">
    <property type="nucleotide sequence ID" value="NZ_WWNE01000005.1"/>
</dbReference>
<reference evidence="4 5" key="1">
    <citation type="submission" date="2019-12" db="EMBL/GenBank/DDBJ databases">
        <authorList>
            <person name="Zhao J."/>
        </authorList>
    </citation>
    <scope>NUCLEOTIDE SEQUENCE [LARGE SCALE GENOMIC DNA]</scope>
    <source>
        <strain evidence="4 5">S-15</strain>
    </source>
</reference>
<keyword evidence="5" id="KW-1185">Reference proteome</keyword>
<dbReference type="EMBL" id="WWNE01000005">
    <property type="protein sequence ID" value="NBG65582.1"/>
    <property type="molecule type" value="Genomic_DNA"/>
</dbReference>
<dbReference type="AlphaFoldDB" id="A0A6N9NIC9"/>
<keyword evidence="2" id="KW-0472">Membrane</keyword>
<evidence type="ECO:0000313" key="5">
    <source>
        <dbReference type="Proteomes" id="UP000470771"/>
    </source>
</evidence>
<evidence type="ECO:0000259" key="3">
    <source>
        <dbReference type="Pfam" id="PF01370"/>
    </source>
</evidence>
<accession>A0A6N9NIC9</accession>
<dbReference type="Proteomes" id="UP000470771">
    <property type="component" value="Unassembled WGS sequence"/>
</dbReference>
<dbReference type="PANTHER" id="PTHR14097">
    <property type="entry name" value="OXIDOREDUCTASE HTATIP2"/>
    <property type="match status" value="1"/>
</dbReference>
<dbReference type="PANTHER" id="PTHR14097:SF7">
    <property type="entry name" value="OXIDOREDUCTASE HTATIP2"/>
    <property type="match status" value="1"/>
</dbReference>
<dbReference type="InterPro" id="IPR036291">
    <property type="entry name" value="NAD(P)-bd_dom_sf"/>
</dbReference>
<dbReference type="SUPFAM" id="SSF51735">
    <property type="entry name" value="NAD(P)-binding Rossmann-fold domains"/>
    <property type="match status" value="1"/>
</dbReference>
<comment type="subcellular location">
    <subcellularLocation>
        <location evidence="1">Membrane</location>
    </subcellularLocation>
</comment>
<dbReference type="GO" id="GO:0016020">
    <property type="term" value="C:membrane"/>
    <property type="evidence" value="ECO:0007669"/>
    <property type="project" value="UniProtKB-SubCell"/>
</dbReference>
<proteinExistence type="predicted"/>
<dbReference type="Pfam" id="PF01370">
    <property type="entry name" value="Epimerase"/>
    <property type="match status" value="1"/>
</dbReference>